<comment type="similarity">
    <text evidence="1">Belongs to the SPATA6 family.</text>
</comment>
<dbReference type="GO" id="GO:0032027">
    <property type="term" value="F:myosin light chain binding"/>
    <property type="evidence" value="ECO:0007669"/>
    <property type="project" value="InterPro"/>
</dbReference>
<evidence type="ECO:0000313" key="6">
    <source>
        <dbReference type="Proteomes" id="UP000472260"/>
    </source>
</evidence>
<name>A0A671LQI5_9TELE</name>
<dbReference type="InterPro" id="IPR032732">
    <property type="entry name" value="SPATA6_N"/>
</dbReference>
<evidence type="ECO:0000256" key="1">
    <source>
        <dbReference type="ARBA" id="ARBA00006215"/>
    </source>
</evidence>
<feature type="domain" description="Spermatogenesis-associated protein 6 N-terminal" evidence="4">
    <location>
        <begin position="20"/>
        <end position="157"/>
    </location>
</feature>
<dbReference type="CTD" id="55064"/>
<dbReference type="PANTHER" id="PTHR16435">
    <property type="entry name" value="SPERMATOGENESIS-ASSOCIATED PROTEIN 6 SPATA6"/>
    <property type="match status" value="1"/>
</dbReference>
<dbReference type="AlphaFoldDB" id="A0A671LQI5"/>
<dbReference type="KEGG" id="sanh:107659130"/>
<dbReference type="PANTHER" id="PTHR16435:SF5">
    <property type="entry name" value="SPERMATOGENESIS ASSOCIATED 6-LIKE PROTEIN"/>
    <property type="match status" value="1"/>
</dbReference>
<dbReference type="GO" id="GO:0120212">
    <property type="term" value="C:sperm head-tail coupling apparatus"/>
    <property type="evidence" value="ECO:0007669"/>
    <property type="project" value="InterPro"/>
</dbReference>
<dbReference type="InterPro" id="IPR042769">
    <property type="entry name" value="SPATA6_fam"/>
</dbReference>
<feature type="region of interest" description="Disordered" evidence="3">
    <location>
        <begin position="177"/>
        <end position="265"/>
    </location>
</feature>
<dbReference type="GeneID" id="107659130"/>
<dbReference type="RefSeq" id="XP_016303448.1">
    <property type="nucleotide sequence ID" value="XM_016447962.1"/>
</dbReference>
<gene>
    <name evidence="5" type="primary">spata6l</name>
</gene>
<dbReference type="GO" id="GO:0007283">
    <property type="term" value="P:spermatogenesis"/>
    <property type="evidence" value="ECO:0007669"/>
    <property type="project" value="InterPro"/>
</dbReference>
<feature type="compositionally biased region" description="Polar residues" evidence="3">
    <location>
        <begin position="220"/>
        <end position="242"/>
    </location>
</feature>
<feature type="region of interest" description="Disordered" evidence="3">
    <location>
        <begin position="279"/>
        <end position="306"/>
    </location>
</feature>
<keyword evidence="6" id="KW-1185">Reference proteome</keyword>
<evidence type="ECO:0000256" key="2">
    <source>
        <dbReference type="ARBA" id="ARBA00022553"/>
    </source>
</evidence>
<evidence type="ECO:0000313" key="5">
    <source>
        <dbReference type="Ensembl" id="ENSSANP00000022185.1"/>
    </source>
</evidence>
<dbReference type="Pfam" id="PF14909">
    <property type="entry name" value="SPATA6"/>
    <property type="match status" value="1"/>
</dbReference>
<dbReference type="OrthoDB" id="5963614at2759"/>
<keyword evidence="2" id="KW-0597">Phosphoprotein</keyword>
<reference evidence="5" key="1">
    <citation type="submission" date="2025-08" db="UniProtKB">
        <authorList>
            <consortium name="Ensembl"/>
        </authorList>
    </citation>
    <scope>IDENTIFICATION</scope>
</reference>
<proteinExistence type="inferred from homology"/>
<protein>
    <submittedName>
        <fullName evidence="5">Spermatogenesis associated 6-like protein</fullName>
    </submittedName>
</protein>
<dbReference type="Proteomes" id="UP000472260">
    <property type="component" value="Unassembled WGS sequence"/>
</dbReference>
<dbReference type="Ensembl" id="ENSSANT00000023651.1">
    <property type="protein sequence ID" value="ENSSANP00000022185.1"/>
    <property type="gene ID" value="ENSSANG00000011511.1"/>
</dbReference>
<evidence type="ECO:0000256" key="3">
    <source>
        <dbReference type="SAM" id="MobiDB-lite"/>
    </source>
</evidence>
<organism evidence="5 6">
    <name type="scientific">Sinocyclocheilus anshuiensis</name>
    <dbReference type="NCBI Taxonomy" id="1608454"/>
    <lineage>
        <taxon>Eukaryota</taxon>
        <taxon>Metazoa</taxon>
        <taxon>Chordata</taxon>
        <taxon>Craniata</taxon>
        <taxon>Vertebrata</taxon>
        <taxon>Euteleostomi</taxon>
        <taxon>Actinopterygii</taxon>
        <taxon>Neopterygii</taxon>
        <taxon>Teleostei</taxon>
        <taxon>Ostariophysi</taxon>
        <taxon>Cypriniformes</taxon>
        <taxon>Cyprinidae</taxon>
        <taxon>Cyprininae</taxon>
        <taxon>Sinocyclocheilus</taxon>
    </lineage>
</organism>
<evidence type="ECO:0000259" key="4">
    <source>
        <dbReference type="Pfam" id="PF14909"/>
    </source>
</evidence>
<accession>A0A671LQI5</accession>
<reference evidence="5" key="2">
    <citation type="submission" date="2025-09" db="UniProtKB">
        <authorList>
            <consortium name="Ensembl"/>
        </authorList>
    </citation>
    <scope>IDENTIFICATION</scope>
</reference>
<sequence>MNNLEKIRHSMPHKAVKVVVELHLRAITCPGVHLPARDDVYISVSLMNKYRKSECLPAVFPLLIREKIRFEKILNYATDPAAIAEFLQFETVKIELIQLIPPAGEILASFEEDARSFLFPEPKLAPSFSGVERAVLMTRHPTFPGISPRLEFSTKTTFSEISSDNDFLTVPVRAMMRKTSKKSQKQGSTSSHQRHLSFAPCSQREYCDRDQRSRGRSSSHYSPVSARNSRLRSLSPHQSKQSGESRDPRSSYSRPWMADEDSSDTDDLLDYAEEVGRHHSLKRYEGSPSPRHSSMDRQRNNGSLLGSPDLWEEVQERVQNLLTSPKAVHRLACGATDSEIDEVLSRRPVLAHSCPF</sequence>